<evidence type="ECO:0000313" key="3">
    <source>
        <dbReference type="Proteomes" id="UP000030645"/>
    </source>
</evidence>
<dbReference type="Gene3D" id="6.10.140.2220">
    <property type="match status" value="1"/>
</dbReference>
<dbReference type="InterPro" id="IPR046341">
    <property type="entry name" value="SET_dom_sf"/>
</dbReference>
<dbReference type="InterPro" id="IPR001214">
    <property type="entry name" value="SET_dom"/>
</dbReference>
<dbReference type="SUPFAM" id="SSF82199">
    <property type="entry name" value="SET domain"/>
    <property type="match status" value="1"/>
</dbReference>
<organism evidence="2 3">
    <name type="scientific">Morus notabilis</name>
    <dbReference type="NCBI Taxonomy" id="981085"/>
    <lineage>
        <taxon>Eukaryota</taxon>
        <taxon>Viridiplantae</taxon>
        <taxon>Streptophyta</taxon>
        <taxon>Embryophyta</taxon>
        <taxon>Tracheophyta</taxon>
        <taxon>Spermatophyta</taxon>
        <taxon>Magnoliopsida</taxon>
        <taxon>eudicotyledons</taxon>
        <taxon>Gunneridae</taxon>
        <taxon>Pentapetalae</taxon>
        <taxon>rosids</taxon>
        <taxon>fabids</taxon>
        <taxon>Rosales</taxon>
        <taxon>Moraceae</taxon>
        <taxon>Moreae</taxon>
        <taxon>Morus</taxon>
    </lineage>
</organism>
<dbReference type="AlphaFoldDB" id="W9S639"/>
<dbReference type="STRING" id="981085.W9S639"/>
<gene>
    <name evidence="2" type="ORF">L484_022263</name>
</gene>
<keyword evidence="3" id="KW-1185">Reference proteome</keyword>
<dbReference type="Proteomes" id="UP000030645">
    <property type="component" value="Unassembled WGS sequence"/>
</dbReference>
<dbReference type="Gene3D" id="2.170.270.10">
    <property type="entry name" value="SET domain"/>
    <property type="match status" value="1"/>
</dbReference>
<dbReference type="Gene3D" id="1.10.220.160">
    <property type="match status" value="1"/>
</dbReference>
<protein>
    <submittedName>
        <fullName evidence="2">Protein SET DOMAIN GROUP 41</fullName>
    </submittedName>
</protein>
<dbReference type="PANTHER" id="PTHR47780:SF1">
    <property type="entry name" value="PROTEIN SET DOMAIN GROUP 41"/>
    <property type="match status" value="1"/>
</dbReference>
<sequence length="661" mass="73266">MGEMEMMMRGREEIEMGEDLTRPLPPLSFSLHHSLLLSHCSSCFSPLPSSPLPPIFPPRFPPSNSNPKILYCSSQCSFSDSPLHFSSAEHHLLCLLPSAAAADSSDLRAALRLLESNPATRRSSSVSRIAGLSTNLHKLANDDEEEVAARIRDGARAMAAARRMRDRDCSGEESEGEEEAMAAAALCAVLTNGVEVQVKSGRTLGVAVYGGGGFSWINHSCSPNACYRISLHSDLQTTSFLPDHETAAMRIVPCCNKETQCGCSYGPRIIVRSIKRIQKGEEVTVAYTDLLQPKSVRQSDLWSKYRFICCCSRCGSVPPTYMDRVLEEISVVNGNSSSSDSGFYRDKATQMLTQYIDDAISDYLSIGDAQSCCEKLDHVLTRGLPDEQLERNEGTSLPTYTYWLHPLHHLSLNAYTTLASAYKTCSNDMLALFSEANENLCVAFDMSRTSVAYSLLLAGATNHLFQFEPSLIASVANYWVSAGESLSTFARSSMWRELIPLSSLSSIIRHNCLKCSLGNKYETGSFHSQVQYEDFAHVSSKFLDCVTDYMQKVWHLLVHGCNHLRVFKDPLDFSWLVTAKYSSMWEICSHCSSNNIGSNSDIYENIPLCEAQGCTTQVRIHLFQLGVHCLLYGAYLSSICFGKHSYLTCHAQNILDTVEHD</sequence>
<dbReference type="PANTHER" id="PTHR47780">
    <property type="entry name" value="PROTEIN SET DOMAIN GROUP 41"/>
    <property type="match status" value="1"/>
</dbReference>
<evidence type="ECO:0000313" key="2">
    <source>
        <dbReference type="EMBL" id="EXC28030.1"/>
    </source>
</evidence>
<name>W9S639_9ROSA</name>
<accession>W9S639</accession>
<feature type="domain" description="SET" evidence="1">
    <location>
        <begin position="210"/>
        <end position="287"/>
    </location>
</feature>
<reference evidence="3" key="1">
    <citation type="submission" date="2013-01" db="EMBL/GenBank/DDBJ databases">
        <title>Draft Genome Sequence of a Mulberry Tree, Morus notabilis C.K. Schneid.</title>
        <authorList>
            <person name="He N."/>
            <person name="Zhao S."/>
        </authorList>
    </citation>
    <scope>NUCLEOTIDE SEQUENCE</scope>
</reference>
<dbReference type="Pfam" id="PF00856">
    <property type="entry name" value="SET"/>
    <property type="match status" value="1"/>
</dbReference>
<evidence type="ECO:0000259" key="1">
    <source>
        <dbReference type="Pfam" id="PF00856"/>
    </source>
</evidence>
<dbReference type="EMBL" id="KE346160">
    <property type="protein sequence ID" value="EXC28030.1"/>
    <property type="molecule type" value="Genomic_DNA"/>
</dbReference>
<proteinExistence type="predicted"/>
<dbReference type="CDD" id="cd20071">
    <property type="entry name" value="SET_SMYD"/>
    <property type="match status" value="1"/>
</dbReference>
<dbReference type="eggNOG" id="ENOG502QTE7">
    <property type="taxonomic scope" value="Eukaryota"/>
</dbReference>